<dbReference type="InterPro" id="IPR026896">
    <property type="entry name" value="CSTF_C"/>
</dbReference>
<evidence type="ECO:0000256" key="2">
    <source>
        <dbReference type="ARBA" id="ARBA00023242"/>
    </source>
</evidence>
<keyword evidence="7" id="KW-1185">Reference proteome</keyword>
<evidence type="ECO:0000256" key="3">
    <source>
        <dbReference type="PROSITE-ProRule" id="PRU00176"/>
    </source>
</evidence>
<dbReference type="GO" id="GO:0031124">
    <property type="term" value="P:mRNA 3'-end processing"/>
    <property type="evidence" value="ECO:0007669"/>
    <property type="project" value="InterPro"/>
</dbReference>
<dbReference type="Gene3D" id="3.30.70.330">
    <property type="match status" value="1"/>
</dbReference>
<evidence type="ECO:0000256" key="1">
    <source>
        <dbReference type="ARBA" id="ARBA00004123"/>
    </source>
</evidence>
<evidence type="ECO:0000259" key="5">
    <source>
        <dbReference type="PROSITE" id="PS50102"/>
    </source>
</evidence>
<name>A0AAD9I9A6_9PEZI</name>
<gene>
    <name evidence="6" type="ORF">P8C59_007869</name>
</gene>
<keyword evidence="3" id="KW-0694">RNA-binding</keyword>
<evidence type="ECO:0000256" key="4">
    <source>
        <dbReference type="SAM" id="MobiDB-lite"/>
    </source>
</evidence>
<feature type="region of interest" description="Disordered" evidence="4">
    <location>
        <begin position="82"/>
        <end position="155"/>
    </location>
</feature>
<dbReference type="InterPro" id="IPR035979">
    <property type="entry name" value="RBD_domain_sf"/>
</dbReference>
<evidence type="ECO:0000313" key="7">
    <source>
        <dbReference type="Proteomes" id="UP001217918"/>
    </source>
</evidence>
<dbReference type="PANTHER" id="PTHR45735:SF2">
    <property type="entry name" value="CLEAVAGE STIMULATION FACTOR SUBUNIT 2"/>
    <property type="match status" value="1"/>
</dbReference>
<dbReference type="InterPro" id="IPR012677">
    <property type="entry name" value="Nucleotide-bd_a/b_plait_sf"/>
</dbReference>
<dbReference type="PROSITE" id="PS50102">
    <property type="entry name" value="RRM"/>
    <property type="match status" value="1"/>
</dbReference>
<dbReference type="GO" id="GO:0005847">
    <property type="term" value="C:mRNA cleavage and polyadenylation specificity factor complex"/>
    <property type="evidence" value="ECO:0007669"/>
    <property type="project" value="TreeGrafter"/>
</dbReference>
<keyword evidence="2" id="KW-0539">Nucleus</keyword>
<dbReference type="Gene3D" id="1.25.40.630">
    <property type="match status" value="1"/>
</dbReference>
<dbReference type="InterPro" id="IPR038192">
    <property type="entry name" value="CSTF_C_sf"/>
</dbReference>
<dbReference type="Gene3D" id="1.10.20.70">
    <property type="entry name" value="Transcription termination and cleavage factor, C-terminal domain"/>
    <property type="match status" value="1"/>
</dbReference>
<dbReference type="SUPFAM" id="SSF54928">
    <property type="entry name" value="RNA-binding domain, RBD"/>
    <property type="match status" value="1"/>
</dbReference>
<comment type="subcellular location">
    <subcellularLocation>
        <location evidence="1">Nucleus</location>
    </subcellularLocation>
</comment>
<feature type="compositionally biased region" description="Low complexity" evidence="4">
    <location>
        <begin position="117"/>
        <end position="126"/>
    </location>
</feature>
<feature type="domain" description="RRM" evidence="5">
    <location>
        <begin position="8"/>
        <end position="86"/>
    </location>
</feature>
<dbReference type="AlphaFoldDB" id="A0AAD9I9A6"/>
<dbReference type="InterPro" id="IPR000504">
    <property type="entry name" value="RRM_dom"/>
</dbReference>
<organism evidence="6 7">
    <name type="scientific">Phyllachora maydis</name>
    <dbReference type="NCBI Taxonomy" id="1825666"/>
    <lineage>
        <taxon>Eukaryota</taxon>
        <taxon>Fungi</taxon>
        <taxon>Dikarya</taxon>
        <taxon>Ascomycota</taxon>
        <taxon>Pezizomycotina</taxon>
        <taxon>Sordariomycetes</taxon>
        <taxon>Sordariomycetidae</taxon>
        <taxon>Phyllachorales</taxon>
        <taxon>Phyllachoraceae</taxon>
        <taxon>Phyllachora</taxon>
    </lineage>
</organism>
<dbReference type="CDD" id="cd12398">
    <property type="entry name" value="RRM_CSTF2_RNA15_like"/>
    <property type="match status" value="1"/>
</dbReference>
<dbReference type="InterPro" id="IPR025742">
    <property type="entry name" value="CSTF2_hinge"/>
</dbReference>
<dbReference type="Pfam" id="PF14327">
    <property type="entry name" value="CSTF2_hinge"/>
    <property type="match status" value="1"/>
</dbReference>
<dbReference type="Proteomes" id="UP001217918">
    <property type="component" value="Unassembled WGS sequence"/>
</dbReference>
<protein>
    <recommendedName>
        <fullName evidence="5">RRM domain-containing protein</fullName>
    </recommendedName>
</protein>
<accession>A0AAD9I9A6</accession>
<sequence>MSTRPPSRVVFVGNIPYTKTEEQIVEMFSQVGQVLNFRLVYDKETGRPKGFGFAEFPDPDIAASAVRNLNNVEIDGRKLRVDFSNESGGDDDEGGGSKRGDNQGANGRSHNMTKTANNNNNNNNNNAGAPQQGFGSSLPPLPPGRDLPPGVSATDSISQTLKTLEPGQLLDFIRAMKDMAVNDTERCVELLNGAPQLGYAVFQALLLLGLVSPEVINSVLEPAGAAPPARAPMHVPGQPIPGAAHMAYGGFPGATATPPMAAPYGAMPPSGGFMAPTPVVAPAPAPPAMAPDAEQLVQAVMQLTPDQIDALPPLEREQIRAVRARFGAR</sequence>
<dbReference type="EMBL" id="JAQQPM010000007">
    <property type="protein sequence ID" value="KAK2073596.1"/>
    <property type="molecule type" value="Genomic_DNA"/>
</dbReference>
<comment type="caution">
    <text evidence="6">The sequence shown here is derived from an EMBL/GenBank/DDBJ whole genome shotgun (WGS) entry which is preliminary data.</text>
</comment>
<dbReference type="Pfam" id="PF00076">
    <property type="entry name" value="RRM_1"/>
    <property type="match status" value="1"/>
</dbReference>
<reference evidence="6" key="1">
    <citation type="journal article" date="2023" name="Mol. Plant Microbe Interact.">
        <title>Elucidating the Obligate Nature and Biological Capacity of an Invasive Fungal Corn Pathogen.</title>
        <authorList>
            <person name="MacCready J.S."/>
            <person name="Roggenkamp E.M."/>
            <person name="Gdanetz K."/>
            <person name="Chilvers M.I."/>
        </authorList>
    </citation>
    <scope>NUCLEOTIDE SEQUENCE</scope>
    <source>
        <strain evidence="6">PM02</strain>
    </source>
</reference>
<dbReference type="Pfam" id="PF14304">
    <property type="entry name" value="CSTF_C"/>
    <property type="match status" value="1"/>
</dbReference>
<evidence type="ECO:0000313" key="6">
    <source>
        <dbReference type="EMBL" id="KAK2073596.1"/>
    </source>
</evidence>
<dbReference type="GO" id="GO:0003729">
    <property type="term" value="F:mRNA binding"/>
    <property type="evidence" value="ECO:0007669"/>
    <property type="project" value="TreeGrafter"/>
</dbReference>
<dbReference type="PANTHER" id="PTHR45735">
    <property type="entry name" value="CLEAVAGE STIMULATION FACTOR SUBUNIT 2"/>
    <property type="match status" value="1"/>
</dbReference>
<feature type="compositionally biased region" description="Polar residues" evidence="4">
    <location>
        <begin position="103"/>
        <end position="116"/>
    </location>
</feature>
<proteinExistence type="predicted"/>
<dbReference type="SMART" id="SM00360">
    <property type="entry name" value="RRM"/>
    <property type="match status" value="1"/>
</dbReference>